<name>A0A2I7SC31_9CAUD</name>
<keyword evidence="2" id="KW-1185">Reference proteome</keyword>
<sequence length="75" mass="8841">MDYRVLYADVVDWINQANQAAVKFGMENEQFWVWVADSSGALCKKYKDNRLVIKQMMMLVEWLEEVYESRKNTGG</sequence>
<evidence type="ECO:0000313" key="2">
    <source>
        <dbReference type="Proteomes" id="UP000240865"/>
    </source>
</evidence>
<gene>
    <name evidence="1" type="ORF">DRAGOLIR_61</name>
</gene>
<reference evidence="1 2" key="1">
    <citation type="submission" date="2017-12" db="EMBL/GenBank/DDBJ databases">
        <authorList>
            <person name="Hurst M.R.H."/>
        </authorList>
    </citation>
    <scope>NUCLEOTIDE SEQUENCE [LARGE SCALE GENOMIC DNA]</scope>
</reference>
<proteinExistence type="predicted"/>
<protein>
    <submittedName>
        <fullName evidence="1">Uncharacterized protein</fullName>
    </submittedName>
</protein>
<dbReference type="EMBL" id="MG727697">
    <property type="protein sequence ID" value="AUS03460.1"/>
    <property type="molecule type" value="Genomic_DNA"/>
</dbReference>
<dbReference type="Proteomes" id="UP000240865">
    <property type="component" value="Segment"/>
</dbReference>
<evidence type="ECO:0000313" key="1">
    <source>
        <dbReference type="EMBL" id="AUS03460.1"/>
    </source>
</evidence>
<organism evidence="1 2">
    <name type="scientific">Paenibacillus phage Dragolir</name>
    <dbReference type="NCBI Taxonomy" id="2070190"/>
    <lineage>
        <taxon>Viruses</taxon>
        <taxon>Duplodnaviria</taxon>
        <taxon>Heunggongvirae</taxon>
        <taxon>Uroviricota</taxon>
        <taxon>Caudoviricetes</taxon>
        <taxon>Gochnauervirinae</taxon>
        <taxon>Dragolirvirus</taxon>
        <taxon>Dragolirvirus dragolir</taxon>
    </lineage>
</organism>
<accession>A0A2I7SC31</accession>